<dbReference type="PROSITE" id="PS50949">
    <property type="entry name" value="HTH_GNTR"/>
    <property type="match status" value="1"/>
</dbReference>
<dbReference type="Proteomes" id="UP000216188">
    <property type="component" value="Unassembled WGS sequence"/>
</dbReference>
<evidence type="ECO:0000256" key="3">
    <source>
        <dbReference type="ARBA" id="ARBA00023015"/>
    </source>
</evidence>
<comment type="caution">
    <text evidence="8">The sequence shown here is derived from an EMBL/GenBank/DDBJ whole genome shotgun (WGS) entry which is preliminary data.</text>
</comment>
<dbReference type="GO" id="GO:0003677">
    <property type="term" value="F:DNA binding"/>
    <property type="evidence" value="ECO:0007669"/>
    <property type="project" value="UniProtKB-KW"/>
</dbReference>
<dbReference type="GO" id="GO:0008483">
    <property type="term" value="F:transaminase activity"/>
    <property type="evidence" value="ECO:0007669"/>
    <property type="project" value="UniProtKB-KW"/>
</dbReference>
<dbReference type="AlphaFoldDB" id="A0A256G918"/>
<dbReference type="SUPFAM" id="SSF53383">
    <property type="entry name" value="PLP-dependent transferases"/>
    <property type="match status" value="1"/>
</dbReference>
<evidence type="ECO:0000256" key="6">
    <source>
        <dbReference type="SAM" id="MobiDB-lite"/>
    </source>
</evidence>
<dbReference type="InterPro" id="IPR015421">
    <property type="entry name" value="PyrdxlP-dep_Trfase_major"/>
</dbReference>
<keyword evidence="8" id="KW-0032">Aminotransferase</keyword>
<evidence type="ECO:0000256" key="1">
    <source>
        <dbReference type="ARBA" id="ARBA00005384"/>
    </source>
</evidence>
<sequence>MPLHARIQRAIRQLIVDGRLKRGKPLPASRSLSQSLGVSRDTVEAAYAQLHAEGFIDRRVGSGSFVAQTPELQSRQSRPRPHATRQSSSQLSRRGDALFGLGGITEIQAPRPFAPGVPDVRSFPLAIWERLQRQVIKELGADALCHADPQGVQPLRQAIADYLNLERGARTTADQVLILTSSQQALTLFATMLFDPGERIYIENPVYQGAQKAFDAAGLISVPVAVDQQGMALAPIISDPKPGRGVFVTPSHQFPTGTTLSLKRRLQLIDWAQRHNAFILEDDYDSEFHYVGKPTACLQGLDTHDRTLYIGTFTKSLFPGLRIGYAVLPQSLVKPMTAARTLLDGHSASIAQYTLARFIEGGHFGIHIRSMRRIYAQRLVALQQLVDRHLSEFVIPQVPAGGLQLPCILACNLCEQTVVEAAARIGIELIGLSSLHAGTTDRKGFLIGFAAYTPLQLEAATQKLAALFQSLTNNPHARMPGNSAGAFAPHSGRSRPRRDDRGSDNKGGK</sequence>
<dbReference type="GO" id="GO:0030170">
    <property type="term" value="F:pyridoxal phosphate binding"/>
    <property type="evidence" value="ECO:0007669"/>
    <property type="project" value="InterPro"/>
</dbReference>
<dbReference type="InterPro" id="IPR000524">
    <property type="entry name" value="Tscrpt_reg_HTH_GntR"/>
</dbReference>
<keyword evidence="4" id="KW-0238">DNA-binding</keyword>
<name>A0A256G918_9HYPH</name>
<dbReference type="SMART" id="SM00345">
    <property type="entry name" value="HTH_GNTR"/>
    <property type="match status" value="1"/>
</dbReference>
<evidence type="ECO:0000313" key="9">
    <source>
        <dbReference type="Proteomes" id="UP000216188"/>
    </source>
</evidence>
<dbReference type="InterPro" id="IPR004839">
    <property type="entry name" value="Aminotransferase_I/II_large"/>
</dbReference>
<dbReference type="RefSeq" id="WP_094544113.1">
    <property type="nucleotide sequence ID" value="NZ_JBHEEM010000005.1"/>
</dbReference>
<protein>
    <submittedName>
        <fullName evidence="8">Aminotransferase class I and II family protein</fullName>
    </submittedName>
</protein>
<dbReference type="Pfam" id="PF00155">
    <property type="entry name" value="Aminotran_1_2"/>
    <property type="match status" value="1"/>
</dbReference>
<keyword evidence="8" id="KW-0808">Transferase</keyword>
<dbReference type="InterPro" id="IPR036390">
    <property type="entry name" value="WH_DNA-bd_sf"/>
</dbReference>
<dbReference type="Gene3D" id="1.10.10.10">
    <property type="entry name" value="Winged helix-like DNA-binding domain superfamily/Winged helix DNA-binding domain"/>
    <property type="match status" value="1"/>
</dbReference>
<keyword evidence="9" id="KW-1185">Reference proteome</keyword>
<keyword evidence="5" id="KW-0804">Transcription</keyword>
<evidence type="ECO:0000313" key="8">
    <source>
        <dbReference type="EMBL" id="OYR23593.1"/>
    </source>
</evidence>
<dbReference type="InterPro" id="IPR015424">
    <property type="entry name" value="PyrdxlP-dep_Trfase"/>
</dbReference>
<feature type="compositionally biased region" description="Basic and acidic residues" evidence="6">
    <location>
        <begin position="497"/>
        <end position="509"/>
    </location>
</feature>
<dbReference type="EMBL" id="NNRM01000039">
    <property type="protein sequence ID" value="OYR23593.1"/>
    <property type="molecule type" value="Genomic_DNA"/>
</dbReference>
<dbReference type="STRING" id="419475.A8A54_22185"/>
<dbReference type="PANTHER" id="PTHR46577:SF1">
    <property type="entry name" value="HTH-TYPE TRANSCRIPTIONAL REGULATORY PROTEIN GABR"/>
    <property type="match status" value="1"/>
</dbReference>
<evidence type="ECO:0000259" key="7">
    <source>
        <dbReference type="PROSITE" id="PS50949"/>
    </source>
</evidence>
<dbReference type="Gene3D" id="3.40.640.10">
    <property type="entry name" value="Type I PLP-dependent aspartate aminotransferase-like (Major domain)"/>
    <property type="match status" value="1"/>
</dbReference>
<gene>
    <name evidence="8" type="ORF">CEV34_3597</name>
</gene>
<dbReference type="CDD" id="cd07377">
    <property type="entry name" value="WHTH_GntR"/>
    <property type="match status" value="1"/>
</dbReference>
<dbReference type="InterPro" id="IPR051446">
    <property type="entry name" value="HTH_trans_reg/aminotransferase"/>
</dbReference>
<proteinExistence type="inferred from homology"/>
<accession>A0A256G918</accession>
<organism evidence="8 9">
    <name type="scientific">Brucella pseudogrignonensis</name>
    <dbReference type="NCBI Taxonomy" id="419475"/>
    <lineage>
        <taxon>Bacteria</taxon>
        <taxon>Pseudomonadati</taxon>
        <taxon>Pseudomonadota</taxon>
        <taxon>Alphaproteobacteria</taxon>
        <taxon>Hyphomicrobiales</taxon>
        <taxon>Brucellaceae</taxon>
        <taxon>Brucella/Ochrobactrum group</taxon>
        <taxon>Brucella</taxon>
    </lineage>
</organism>
<dbReference type="SUPFAM" id="SSF46785">
    <property type="entry name" value="Winged helix' DNA-binding domain"/>
    <property type="match status" value="1"/>
</dbReference>
<dbReference type="InterPro" id="IPR036388">
    <property type="entry name" value="WH-like_DNA-bd_sf"/>
</dbReference>
<reference evidence="8 9" key="1">
    <citation type="submission" date="2017-07" db="EMBL/GenBank/DDBJ databases">
        <title>Phylogenetic study on the rhizospheric bacterium Ochrobactrum sp. A44.</title>
        <authorList>
            <person name="Krzyzanowska D.M."/>
            <person name="Ossowicki A."/>
            <person name="Rajewska M."/>
            <person name="Maciag T."/>
            <person name="Kaczynski Z."/>
            <person name="Czerwicka M."/>
            <person name="Jafra S."/>
        </authorList>
    </citation>
    <scope>NUCLEOTIDE SEQUENCE [LARGE SCALE GENOMIC DNA]</scope>
    <source>
        <strain evidence="8 9">CCUG 30717</strain>
    </source>
</reference>
<feature type="region of interest" description="Disordered" evidence="6">
    <location>
        <begin position="478"/>
        <end position="509"/>
    </location>
</feature>
<dbReference type="Pfam" id="PF00392">
    <property type="entry name" value="GntR"/>
    <property type="match status" value="1"/>
</dbReference>
<feature type="domain" description="HTH gntR-type" evidence="7">
    <location>
        <begin position="1"/>
        <end position="69"/>
    </location>
</feature>
<dbReference type="PANTHER" id="PTHR46577">
    <property type="entry name" value="HTH-TYPE TRANSCRIPTIONAL REGULATORY PROTEIN GABR"/>
    <property type="match status" value="1"/>
</dbReference>
<comment type="similarity">
    <text evidence="1">In the C-terminal section; belongs to the class-I pyridoxal-phosphate-dependent aminotransferase family.</text>
</comment>
<evidence type="ECO:0000256" key="4">
    <source>
        <dbReference type="ARBA" id="ARBA00023125"/>
    </source>
</evidence>
<keyword evidence="2" id="KW-0663">Pyridoxal phosphate</keyword>
<feature type="region of interest" description="Disordered" evidence="6">
    <location>
        <begin position="70"/>
        <end position="92"/>
    </location>
</feature>
<dbReference type="PRINTS" id="PR00035">
    <property type="entry name" value="HTHGNTR"/>
</dbReference>
<dbReference type="GO" id="GO:0003700">
    <property type="term" value="F:DNA-binding transcription factor activity"/>
    <property type="evidence" value="ECO:0007669"/>
    <property type="project" value="InterPro"/>
</dbReference>
<keyword evidence="3" id="KW-0805">Transcription regulation</keyword>
<evidence type="ECO:0000256" key="5">
    <source>
        <dbReference type="ARBA" id="ARBA00023163"/>
    </source>
</evidence>
<dbReference type="CDD" id="cd00609">
    <property type="entry name" value="AAT_like"/>
    <property type="match status" value="1"/>
</dbReference>
<evidence type="ECO:0000256" key="2">
    <source>
        <dbReference type="ARBA" id="ARBA00022898"/>
    </source>
</evidence>